<dbReference type="InterPro" id="IPR036852">
    <property type="entry name" value="Peptidase_S8/S53_dom_sf"/>
</dbReference>
<evidence type="ECO:0000259" key="7">
    <source>
        <dbReference type="Pfam" id="PF00082"/>
    </source>
</evidence>
<organism evidence="8">
    <name type="scientific">freshwater metagenome</name>
    <dbReference type="NCBI Taxonomy" id="449393"/>
    <lineage>
        <taxon>unclassified sequences</taxon>
        <taxon>metagenomes</taxon>
        <taxon>ecological metagenomes</taxon>
    </lineage>
</organism>
<dbReference type="InterPro" id="IPR050131">
    <property type="entry name" value="Peptidase_S8_subtilisin-like"/>
</dbReference>
<keyword evidence="3" id="KW-0378">Hydrolase</keyword>
<dbReference type="GO" id="GO:0004252">
    <property type="term" value="F:serine-type endopeptidase activity"/>
    <property type="evidence" value="ECO:0007669"/>
    <property type="project" value="InterPro"/>
</dbReference>
<reference evidence="8" key="1">
    <citation type="submission" date="2020-05" db="EMBL/GenBank/DDBJ databases">
        <authorList>
            <person name="Chiriac C."/>
            <person name="Salcher M."/>
            <person name="Ghai R."/>
            <person name="Kavagutti S V."/>
        </authorList>
    </citation>
    <scope>NUCLEOTIDE SEQUENCE</scope>
</reference>
<keyword evidence="6" id="KW-0812">Transmembrane</keyword>
<dbReference type="SUPFAM" id="SSF52743">
    <property type="entry name" value="Subtilisin-like"/>
    <property type="match status" value="1"/>
</dbReference>
<feature type="transmembrane region" description="Helical" evidence="6">
    <location>
        <begin position="416"/>
        <end position="437"/>
    </location>
</feature>
<dbReference type="GO" id="GO:0006508">
    <property type="term" value="P:proteolysis"/>
    <property type="evidence" value="ECO:0007669"/>
    <property type="project" value="UniProtKB-KW"/>
</dbReference>
<gene>
    <name evidence="8" type="ORF">UFOPK2761_02816</name>
</gene>
<evidence type="ECO:0000256" key="4">
    <source>
        <dbReference type="ARBA" id="ARBA00022825"/>
    </source>
</evidence>
<evidence type="ECO:0000256" key="2">
    <source>
        <dbReference type="ARBA" id="ARBA00022670"/>
    </source>
</evidence>
<evidence type="ECO:0000256" key="1">
    <source>
        <dbReference type="ARBA" id="ARBA00011073"/>
    </source>
</evidence>
<feature type="domain" description="Peptidase S8/S53" evidence="7">
    <location>
        <begin position="132"/>
        <end position="357"/>
    </location>
</feature>
<accession>A0A6J6UW97</accession>
<feature type="region of interest" description="Disordered" evidence="5">
    <location>
        <begin position="1"/>
        <end position="21"/>
    </location>
</feature>
<keyword evidence="6" id="KW-0472">Membrane</keyword>
<name>A0A6J6UW97_9ZZZZ</name>
<dbReference type="InterPro" id="IPR000209">
    <property type="entry name" value="Peptidase_S8/S53_dom"/>
</dbReference>
<keyword evidence="4" id="KW-0720">Serine protease</keyword>
<dbReference type="PANTHER" id="PTHR43806">
    <property type="entry name" value="PEPTIDASE S8"/>
    <property type="match status" value="1"/>
</dbReference>
<feature type="region of interest" description="Disordered" evidence="5">
    <location>
        <begin position="385"/>
        <end position="405"/>
    </location>
</feature>
<sequence>MRLSPAGAAGRAASTDERRRDRVTRSWAVATVCGIALGLPVGVAAPAHAIDVSCLEVAPGDPRPTTETASEALRRTGVLAAQDRLERSGRGQAGAGTTVAVLSSGISGAADLPLGPGGTSVVGPGPVVDPTGTVVAGLVAGPARDDDLPVGVAPGVELVDVRVYDTATPTQEGQEAPDAAALADGLAHVRDRVPSVDIVVVPLQVPQDDRVADLVSDLVEAGVLVVAQGGDRPVDLVGEVDAEAGTGSLTALATPRPDEDAGPLVHPAALPGVVAVGPLPEDVTDPLRSSSLDVVAPARDAVSVSVEGGHCVVDVGSSAWSTALVAGVLAMLRSAYPEAEPGDLVARLVATADGRPDVPSPVTGAGQVQALAALTATAGELRAGGYAGDTDVPRPSTAAAAPEEPEDLLATTRGSAVWWGLLGGGALLLAVLARPLLARRR</sequence>
<proteinExistence type="inferred from homology"/>
<keyword evidence="2" id="KW-0645">Protease</keyword>
<dbReference type="Pfam" id="PF00082">
    <property type="entry name" value="Peptidase_S8"/>
    <property type="match status" value="1"/>
</dbReference>
<dbReference type="CDD" id="cd00306">
    <property type="entry name" value="Peptidases_S8_S53"/>
    <property type="match status" value="1"/>
</dbReference>
<dbReference type="PANTHER" id="PTHR43806:SF11">
    <property type="entry name" value="CEREVISIN-RELATED"/>
    <property type="match status" value="1"/>
</dbReference>
<keyword evidence="6" id="KW-1133">Transmembrane helix</keyword>
<evidence type="ECO:0000313" key="8">
    <source>
        <dbReference type="EMBL" id="CAB4763355.1"/>
    </source>
</evidence>
<dbReference type="AlphaFoldDB" id="A0A6J6UW97"/>
<evidence type="ECO:0000256" key="5">
    <source>
        <dbReference type="SAM" id="MobiDB-lite"/>
    </source>
</evidence>
<evidence type="ECO:0000256" key="6">
    <source>
        <dbReference type="SAM" id="Phobius"/>
    </source>
</evidence>
<comment type="similarity">
    <text evidence="1">Belongs to the peptidase S8 family.</text>
</comment>
<dbReference type="EMBL" id="CAEZYQ010000027">
    <property type="protein sequence ID" value="CAB4763355.1"/>
    <property type="molecule type" value="Genomic_DNA"/>
</dbReference>
<dbReference type="PROSITE" id="PS51892">
    <property type="entry name" value="SUBTILASE"/>
    <property type="match status" value="1"/>
</dbReference>
<protein>
    <submittedName>
        <fullName evidence="8">Unannotated protein</fullName>
    </submittedName>
</protein>
<evidence type="ECO:0000256" key="3">
    <source>
        <dbReference type="ARBA" id="ARBA00022801"/>
    </source>
</evidence>
<dbReference type="Gene3D" id="3.40.50.200">
    <property type="entry name" value="Peptidase S8/S53 domain"/>
    <property type="match status" value="1"/>
</dbReference>